<dbReference type="PROSITE" id="PS51257">
    <property type="entry name" value="PROKAR_LIPOPROTEIN"/>
    <property type="match status" value="1"/>
</dbReference>
<dbReference type="InterPro" id="IPR050490">
    <property type="entry name" value="Bact_solute-bd_prot1"/>
</dbReference>
<keyword evidence="2" id="KW-1185">Reference proteome</keyword>
<accession>A0A2P8DYW2</accession>
<evidence type="ECO:0000313" key="2">
    <source>
        <dbReference type="Proteomes" id="UP000243528"/>
    </source>
</evidence>
<protein>
    <submittedName>
        <fullName evidence="1">Carbohydrate ABC transporter substrate-binding protein (CUT1 family)</fullName>
    </submittedName>
</protein>
<dbReference type="PANTHER" id="PTHR43649:SF12">
    <property type="entry name" value="DIACETYLCHITOBIOSE BINDING PROTEIN DASA"/>
    <property type="match status" value="1"/>
</dbReference>
<proteinExistence type="predicted"/>
<organism evidence="1 2">
    <name type="scientific">Haloactinopolyspora alba</name>
    <dbReference type="NCBI Taxonomy" id="648780"/>
    <lineage>
        <taxon>Bacteria</taxon>
        <taxon>Bacillati</taxon>
        <taxon>Actinomycetota</taxon>
        <taxon>Actinomycetes</taxon>
        <taxon>Jiangellales</taxon>
        <taxon>Jiangellaceae</taxon>
        <taxon>Haloactinopolyspora</taxon>
    </lineage>
</organism>
<dbReference type="EMBL" id="PYGE01000010">
    <property type="protein sequence ID" value="PSL02401.1"/>
    <property type="molecule type" value="Genomic_DNA"/>
</dbReference>
<sequence>MRTTVGLAGTPRAVRATGVLIAAAMLAACGSGGSDDSSGGDGGSGETTLSLWQYYGSPDMPTGKPLYDLIDRYEQQNPDVTIDTRYIPFGDFTRTLLQSAAGGDLPDIALINAFHTRSMAEAGVIQDISDRVEQWGEQDAYFSTSWQTTQVDGATYGVPHLADAYAVYYNETMLAEAGIEPPTTWAQMKDAAATLAKGDRYGLAFSGIEGDEGATALIIRMLAAGGDPADVDSAAGRAALSDFADLVDSGAVSNGVLTWNEEDVKNQFANGQAAMMINSATYVSILKNEHPDLKWNVALLPKDEQAATFLSAENLAIGASTDQPDAAWDVITWMQRPDVLAEYLPERNKLPARNDVDTGDDPVRAVFAEQLQEAWAPEGDLAAVSSEVFTHIQGALQASLGGGTSVEDALAEAQSSIDESMSQAE</sequence>
<comment type="caution">
    <text evidence="1">The sequence shown here is derived from an EMBL/GenBank/DDBJ whole genome shotgun (WGS) entry which is preliminary data.</text>
</comment>
<name>A0A2P8DYW2_9ACTN</name>
<dbReference type="PANTHER" id="PTHR43649">
    <property type="entry name" value="ARABINOSE-BINDING PROTEIN-RELATED"/>
    <property type="match status" value="1"/>
</dbReference>
<dbReference type="InterPro" id="IPR006059">
    <property type="entry name" value="SBP"/>
</dbReference>
<evidence type="ECO:0000313" key="1">
    <source>
        <dbReference type="EMBL" id="PSL02401.1"/>
    </source>
</evidence>
<dbReference type="OrthoDB" id="366726at2"/>
<gene>
    <name evidence="1" type="ORF">CLV30_11054</name>
</gene>
<dbReference type="Gene3D" id="3.40.190.10">
    <property type="entry name" value="Periplasmic binding protein-like II"/>
    <property type="match status" value="2"/>
</dbReference>
<reference evidence="1 2" key="1">
    <citation type="submission" date="2018-03" db="EMBL/GenBank/DDBJ databases">
        <title>Genomic Encyclopedia of Archaeal and Bacterial Type Strains, Phase II (KMG-II): from individual species to whole genera.</title>
        <authorList>
            <person name="Goeker M."/>
        </authorList>
    </citation>
    <scope>NUCLEOTIDE SEQUENCE [LARGE SCALE GENOMIC DNA]</scope>
    <source>
        <strain evidence="1 2">DSM 45211</strain>
    </source>
</reference>
<dbReference type="Proteomes" id="UP000243528">
    <property type="component" value="Unassembled WGS sequence"/>
</dbReference>
<dbReference type="Pfam" id="PF01547">
    <property type="entry name" value="SBP_bac_1"/>
    <property type="match status" value="1"/>
</dbReference>
<dbReference type="CDD" id="cd13585">
    <property type="entry name" value="PBP2_TMBP_like"/>
    <property type="match status" value="1"/>
</dbReference>
<dbReference type="SUPFAM" id="SSF53850">
    <property type="entry name" value="Periplasmic binding protein-like II"/>
    <property type="match status" value="1"/>
</dbReference>
<dbReference type="RefSeq" id="WP_106537934.1">
    <property type="nucleotide sequence ID" value="NZ_PYGE01000010.1"/>
</dbReference>
<dbReference type="AlphaFoldDB" id="A0A2P8DYW2"/>